<feature type="binding site" evidence="14">
    <location>
        <position position="195"/>
    </location>
    <ligand>
        <name>ATP</name>
        <dbReference type="ChEBI" id="CHEBI:30616"/>
    </ligand>
</feature>
<comment type="catalytic activity">
    <reaction evidence="13 14 15">
        <text>beta-D-fructose 6-phosphate + ATP = beta-D-fructose 1,6-bisphosphate + ADP + H(+)</text>
        <dbReference type="Rhea" id="RHEA:16109"/>
        <dbReference type="ChEBI" id="CHEBI:15378"/>
        <dbReference type="ChEBI" id="CHEBI:30616"/>
        <dbReference type="ChEBI" id="CHEBI:32966"/>
        <dbReference type="ChEBI" id="CHEBI:57634"/>
        <dbReference type="ChEBI" id="CHEBI:456216"/>
        <dbReference type="EC" id="2.7.1.11"/>
    </reaction>
</comment>
<dbReference type="Gene3D" id="3.40.50.460">
    <property type="entry name" value="Phosphofructokinase domain"/>
    <property type="match status" value="2"/>
</dbReference>
<feature type="binding site" description="in other chain" evidence="14">
    <location>
        <begin position="378"/>
        <end position="380"/>
    </location>
    <ligand>
        <name>substrate</name>
        <note>ligand shared between dimeric partners</note>
    </ligand>
</feature>
<evidence type="ECO:0000256" key="9">
    <source>
        <dbReference type="ARBA" id="ARBA00022777"/>
    </source>
</evidence>
<dbReference type="Pfam" id="PF00365">
    <property type="entry name" value="PFK"/>
    <property type="match status" value="2"/>
</dbReference>
<sequence>MVSNLVDSTSFLSFPTNSEETYHKAIDFYKKLGFEVTQEWDVSHPALHRTAEQSAESVKESWMLAISGESSVTIKIRLTKGALTQEIPGKVPDFRAIEPSFVLRTSEMEEVRNLLNSLDAPLQGFPNLEFPIELYTIDPLGNVIGFTIHTTGVSAAPVASQASTPNQSHGYLSSRASVTSFSAKKKKIGIMTSGGDSPGMSAAVRAVVRTAIYRGCEAYAIYDGYNGLVQGKSGIKKMEWQDVRGWLSEGGTLIGTARNAEFRERSGRLKAAKNLIDNGIDALIICGGDGSLTGADLFRSEWPGLLEELIATGQVTEEACKDKETLTIAGLVGSIDNDMAETDVTIGAYSSLARICQMVDYIDTTAQSHARAFVIEVMGRHCGWLALMSGLATNADFIFIPERPVPHGEDWSKEMRETVLRHRRKGKRKTVIIVAEGAIDDDLQPVTATMVQKVLSDDLKLDCRITTLGHVQRGGPPCAYDRMLATLQGYDAVDAVLSASPDVPSPVISIRENKICRTPLMEAVALTKSVATAIKKKDFDTAVSLRNSDFQDSYKFFKLINNCEDPANKVPEDKRLNIAIINVGAPAGGMNAAVRAAAIYCFARGHKPYGIYNGFTGLVRHDSVKEFDWLDLDRWATKGGSEIGTNRNTPDVDMGMVAFYFQKYHFDGLMIVGGFEAFTSLHQLFKAREFYPSLRIPMVCLPATISNNVPGSEYSLGSDTCLNALVEYCDVIKQSASASRRRVFVVEVQGGNSGYIASYSGLVTGAVAVYTPEEGITLETLAEDIGRIKNSFYTDQGENRAGKLIIRNERSSSLFSTEFIAAAIKEEGNGKFEARTAIPGHVQQGGMPSPIDRVRAIGLAVQCVKFLEDMQADPQEILANSETAAVLGIKGIRRVFSPVDKLYEFDTELKWRRPLSRHWYTMKGVGDMLASFPSDL</sequence>
<feature type="binding site" evidence="14">
    <location>
        <position position="289"/>
    </location>
    <ligand>
        <name>Mg(2+)</name>
        <dbReference type="ChEBI" id="CHEBI:18420"/>
        <note>catalytic</note>
    </ligand>
</feature>
<dbReference type="GO" id="GO:0005524">
    <property type="term" value="F:ATP binding"/>
    <property type="evidence" value="ECO:0007669"/>
    <property type="project" value="UniProtKB-KW"/>
</dbReference>
<keyword evidence="4 14" id="KW-0963">Cytoplasm</keyword>
<dbReference type="OrthoDB" id="537915at2759"/>
<feature type="region of interest" description="N-terminal catalytic PFK domain 1" evidence="14">
    <location>
        <begin position="1"/>
        <end position="562"/>
    </location>
</feature>
<keyword evidence="7 14" id="KW-0479">Metal-binding</keyword>
<comment type="similarity">
    <text evidence="14">Belongs to the phosphofructokinase type A (PFKA) family. ATP-dependent PFK group I subfamily. Eukaryotic two domain clade 'E' sub-subfamily.</text>
</comment>
<dbReference type="GO" id="GO:0005945">
    <property type="term" value="C:6-phosphofructokinase complex"/>
    <property type="evidence" value="ECO:0007669"/>
    <property type="project" value="EnsemblFungi"/>
</dbReference>
<dbReference type="AlphaFoldDB" id="A0A1E4TKB2"/>
<evidence type="ECO:0000256" key="14">
    <source>
        <dbReference type="HAMAP-Rule" id="MF_03184"/>
    </source>
</evidence>
<proteinExistence type="inferred from homology"/>
<evidence type="ECO:0000256" key="6">
    <source>
        <dbReference type="ARBA" id="ARBA00022679"/>
    </source>
</evidence>
<dbReference type="GO" id="GO:0003872">
    <property type="term" value="F:6-phosphofructokinase activity"/>
    <property type="evidence" value="ECO:0007669"/>
    <property type="project" value="UniProtKB-UniRule"/>
</dbReference>
<dbReference type="GO" id="GO:0070072">
    <property type="term" value="P:vacuolar proton-transporting V-type ATPase complex assembly"/>
    <property type="evidence" value="ECO:0007669"/>
    <property type="project" value="EnsemblFungi"/>
</dbReference>
<feature type="binding site" description="in other chain" evidence="14">
    <location>
        <begin position="334"/>
        <end position="336"/>
    </location>
    <ligand>
        <name>substrate</name>
        <note>ligand shared between dimeric partners</note>
    </ligand>
</feature>
<gene>
    <name evidence="18" type="ORF">CANCADRAFT_83583</name>
</gene>
<feature type="domain" description="Phosphofructokinase" evidence="16">
    <location>
        <begin position="187"/>
        <end position="496"/>
    </location>
</feature>
<feature type="binding site" description="in other chain" evidence="14">
    <location>
        <position position="912"/>
    </location>
    <ligand>
        <name>beta-D-fructose 2,6-bisphosphate</name>
        <dbReference type="ChEBI" id="CHEBI:58579"/>
        <note>allosteric activator; ligand shared between dimeric partners</note>
    </ligand>
</feature>
<dbReference type="EC" id="2.7.1.11" evidence="14"/>
<feature type="region of interest" description="Interdomain linker" evidence="14">
    <location>
        <begin position="563"/>
        <end position="576"/>
    </location>
</feature>
<keyword evidence="11 14" id="KW-0460">Magnesium</keyword>
<dbReference type="Proteomes" id="UP000095023">
    <property type="component" value="Unassembled WGS sequence"/>
</dbReference>
<feature type="binding site" description="in other chain" evidence="14">
    <location>
        <position position="809"/>
    </location>
    <ligand>
        <name>beta-D-fructose 2,6-bisphosphate</name>
        <dbReference type="ChEBI" id="CHEBI:58579"/>
        <note>allosteric activator; ligand shared between dimeric partners</note>
    </ligand>
</feature>
<keyword evidence="5 14" id="KW-0021">Allosteric enzyme</keyword>
<comment type="pathway">
    <text evidence="3 14 15">Carbohydrate degradation; glycolysis; D-glyceraldehyde 3-phosphate and glycerone phosphate from D-glucose: step 3/4.</text>
</comment>
<dbReference type="PRINTS" id="PR00476">
    <property type="entry name" value="PHFRCTKINASE"/>
</dbReference>
<dbReference type="InterPro" id="IPR040712">
    <property type="entry name" value="Pfk_N"/>
</dbReference>
<evidence type="ECO:0000313" key="19">
    <source>
        <dbReference type="Proteomes" id="UP000095023"/>
    </source>
</evidence>
<comment type="activity regulation">
    <text evidence="14">Allosterically activated by ADP, AMP, or fructose 2,6-bisphosphate, and allosterically inhibited by ATP or citrate.</text>
</comment>
<evidence type="ECO:0000256" key="13">
    <source>
        <dbReference type="ARBA" id="ARBA00048070"/>
    </source>
</evidence>
<feature type="binding site" description="in other chain" evidence="14">
    <location>
        <begin position="749"/>
        <end position="751"/>
    </location>
    <ligand>
        <name>beta-D-fructose 2,6-bisphosphate</name>
        <dbReference type="ChEBI" id="CHEBI:58579"/>
        <note>allosteric activator; ligand shared between dimeric partners</note>
    </ligand>
</feature>
<feature type="active site" description="Proton acceptor" evidence="14">
    <location>
        <position position="336"/>
    </location>
</feature>
<feature type="binding site" evidence="14">
    <location>
        <position position="371"/>
    </location>
    <ligand>
        <name>substrate</name>
        <note>ligand shared between dimeric partners</note>
    </ligand>
</feature>
<feature type="binding site" evidence="14">
    <location>
        <position position="742"/>
    </location>
    <ligand>
        <name>beta-D-fructose 2,6-bisphosphate</name>
        <dbReference type="ChEBI" id="CHEBI:58579"/>
        <note>allosteric activator; ligand shared between dimeric partners</note>
    </ligand>
</feature>
<dbReference type="Gene3D" id="3.40.50.450">
    <property type="match status" value="2"/>
</dbReference>
<accession>A0A1E4TKB2</accession>
<evidence type="ECO:0000313" key="18">
    <source>
        <dbReference type="EMBL" id="ODV92190.1"/>
    </source>
</evidence>
<feature type="binding site" description="in other chain" evidence="14">
    <location>
        <begin position="841"/>
        <end position="844"/>
    </location>
    <ligand>
        <name>beta-D-fructose 2,6-bisphosphate</name>
        <dbReference type="ChEBI" id="CHEBI:58579"/>
        <note>allosteric activator; ligand shared between dimeric partners</note>
    </ligand>
</feature>
<evidence type="ECO:0000256" key="5">
    <source>
        <dbReference type="ARBA" id="ARBA00022533"/>
    </source>
</evidence>
<feature type="binding site" description="in other chain" evidence="14">
    <location>
        <begin position="470"/>
        <end position="473"/>
    </location>
    <ligand>
        <name>substrate</name>
        <note>ligand shared between dimeric partners</note>
    </ligand>
</feature>
<evidence type="ECO:0000256" key="15">
    <source>
        <dbReference type="PIRNR" id="PIRNR000533"/>
    </source>
</evidence>
<dbReference type="GO" id="GO:0046961">
    <property type="term" value="F:proton-transporting ATPase activity, rotational mechanism"/>
    <property type="evidence" value="ECO:0007669"/>
    <property type="project" value="EnsemblFungi"/>
</dbReference>
<evidence type="ECO:0000259" key="17">
    <source>
        <dbReference type="Pfam" id="PF18468"/>
    </source>
</evidence>
<dbReference type="GO" id="GO:0005739">
    <property type="term" value="C:mitochondrion"/>
    <property type="evidence" value="ECO:0007669"/>
    <property type="project" value="EnsemblFungi"/>
</dbReference>
<protein>
    <recommendedName>
        <fullName evidence="14">ATP-dependent 6-phosphofructokinase</fullName>
        <shortName evidence="14">ATP-PFK</shortName>
        <shortName evidence="14">Phosphofructokinase</shortName>
        <ecNumber evidence="14">2.7.1.11</ecNumber>
    </recommendedName>
    <alternativeName>
        <fullName evidence="14">Phosphohexokinase</fullName>
    </alternativeName>
</protein>
<dbReference type="HAMAP" id="MF_03184">
    <property type="entry name" value="Phosphofructokinase_I_E"/>
    <property type="match status" value="1"/>
</dbReference>
<dbReference type="Gene3D" id="3.10.180.10">
    <property type="entry name" value="2,3-Dihydroxybiphenyl 1,2-Dioxygenase, domain 1"/>
    <property type="match status" value="1"/>
</dbReference>
<dbReference type="InterPro" id="IPR000023">
    <property type="entry name" value="Phosphofructokinase_dom"/>
</dbReference>
<dbReference type="PANTHER" id="PTHR13697:SF4">
    <property type="entry name" value="ATP-DEPENDENT 6-PHOSPHOFRUCTOKINASE"/>
    <property type="match status" value="1"/>
</dbReference>
<evidence type="ECO:0000256" key="2">
    <source>
        <dbReference type="ARBA" id="ARBA00004496"/>
    </source>
</evidence>
<name>A0A1E4TKB2_9ASCO</name>
<organism evidence="18 19">
    <name type="scientific">Tortispora caseinolytica NRRL Y-17796</name>
    <dbReference type="NCBI Taxonomy" id="767744"/>
    <lineage>
        <taxon>Eukaryota</taxon>
        <taxon>Fungi</taxon>
        <taxon>Dikarya</taxon>
        <taxon>Ascomycota</taxon>
        <taxon>Saccharomycotina</taxon>
        <taxon>Trigonopsidomycetes</taxon>
        <taxon>Trigonopsidales</taxon>
        <taxon>Trigonopsidaceae</taxon>
        <taxon>Tortispora</taxon>
    </lineage>
</organism>
<feature type="binding site" evidence="14">
    <location>
        <begin position="288"/>
        <end position="291"/>
    </location>
    <ligand>
        <name>ATP</name>
        <dbReference type="ChEBI" id="CHEBI:30616"/>
    </ligand>
</feature>
<dbReference type="FunFam" id="3.40.50.460:FF:000007">
    <property type="entry name" value="ATP-dependent 6-phosphofructokinase"/>
    <property type="match status" value="1"/>
</dbReference>
<dbReference type="EMBL" id="KV453841">
    <property type="protein sequence ID" value="ODV92190.1"/>
    <property type="molecule type" value="Genomic_DNA"/>
</dbReference>
<dbReference type="PROSITE" id="PS00433">
    <property type="entry name" value="PHOSPHOFRUCTOKINASE"/>
    <property type="match status" value="2"/>
</dbReference>
<dbReference type="GO" id="GO:0070095">
    <property type="term" value="F:fructose-6-phosphate binding"/>
    <property type="evidence" value="ECO:0007669"/>
    <property type="project" value="EnsemblFungi"/>
</dbReference>
<feature type="binding site" description="in other chain" evidence="14">
    <location>
        <begin position="704"/>
        <end position="708"/>
    </location>
    <ligand>
        <name>beta-D-fructose 2,6-bisphosphate</name>
        <dbReference type="ChEBI" id="CHEBI:58579"/>
        <note>allosteric activator; ligand shared between dimeric partners</note>
    </ligand>
</feature>
<comment type="subcellular location">
    <subcellularLocation>
        <location evidence="2 14">Cytoplasm</location>
    </subcellularLocation>
</comment>
<dbReference type="InterPro" id="IPR035966">
    <property type="entry name" value="PKF_sf"/>
</dbReference>
<dbReference type="GO" id="GO:0061621">
    <property type="term" value="P:canonical glycolysis"/>
    <property type="evidence" value="ECO:0007669"/>
    <property type="project" value="TreeGrafter"/>
</dbReference>
<evidence type="ECO:0000256" key="8">
    <source>
        <dbReference type="ARBA" id="ARBA00022741"/>
    </source>
</evidence>
<dbReference type="FunFam" id="3.40.50.460:FF:000008">
    <property type="entry name" value="ATP-dependent 6-phosphofructokinase"/>
    <property type="match status" value="1"/>
</dbReference>
<comment type="cofactor">
    <cofactor evidence="1 14">
        <name>Mg(2+)</name>
        <dbReference type="ChEBI" id="CHEBI:18420"/>
    </cofactor>
</comment>
<feature type="binding site" description="in other chain" evidence="14">
    <location>
        <position position="647"/>
    </location>
    <ligand>
        <name>beta-D-fructose 2,6-bisphosphate</name>
        <dbReference type="ChEBI" id="CHEBI:58579"/>
        <note>allosteric activator; ligand shared between dimeric partners</note>
    </ligand>
</feature>
<evidence type="ECO:0000256" key="1">
    <source>
        <dbReference type="ARBA" id="ARBA00001946"/>
    </source>
</evidence>
<dbReference type="InterPro" id="IPR022953">
    <property type="entry name" value="ATP_PFK"/>
</dbReference>
<dbReference type="GO" id="GO:0042802">
    <property type="term" value="F:identical protein binding"/>
    <property type="evidence" value="ECO:0007669"/>
    <property type="project" value="TreeGrafter"/>
</dbReference>
<feature type="binding site" description="in other chain" evidence="14">
    <location>
        <position position="436"/>
    </location>
    <ligand>
        <name>substrate</name>
        <note>ligand shared between dimeric partners</note>
    </ligand>
</feature>
<dbReference type="GO" id="GO:0016208">
    <property type="term" value="F:AMP binding"/>
    <property type="evidence" value="ECO:0007669"/>
    <property type="project" value="TreeGrafter"/>
</dbReference>
<dbReference type="PIRSF" id="PIRSF000533">
    <property type="entry name" value="ATP_PFK_euk"/>
    <property type="match status" value="1"/>
</dbReference>
<dbReference type="NCBIfam" id="TIGR02478">
    <property type="entry name" value="6PF1K_euk"/>
    <property type="match status" value="1"/>
</dbReference>
<keyword evidence="10 14" id="KW-0067">ATP-binding</keyword>
<evidence type="ECO:0000256" key="7">
    <source>
        <dbReference type="ARBA" id="ARBA00022723"/>
    </source>
</evidence>
<dbReference type="Pfam" id="PF18468">
    <property type="entry name" value="Pfk_N"/>
    <property type="match status" value="1"/>
</dbReference>
<evidence type="ECO:0000256" key="3">
    <source>
        <dbReference type="ARBA" id="ARBA00004679"/>
    </source>
</evidence>
<dbReference type="GO" id="GO:0046872">
    <property type="term" value="F:metal ion binding"/>
    <property type="evidence" value="ECO:0007669"/>
    <property type="project" value="UniProtKB-KW"/>
</dbReference>
<comment type="function">
    <text evidence="14">Catalyzes the phosphorylation of D-fructose 6-phosphate to fructose 1,6-bisphosphate by ATP, the first committing step of glycolysis.</text>
</comment>
<keyword evidence="6 14" id="KW-0808">Transferase</keyword>
<dbReference type="GO" id="GO:0048029">
    <property type="term" value="F:monosaccharide binding"/>
    <property type="evidence" value="ECO:0007669"/>
    <property type="project" value="TreeGrafter"/>
</dbReference>
<evidence type="ECO:0000256" key="4">
    <source>
        <dbReference type="ARBA" id="ARBA00022490"/>
    </source>
</evidence>
<evidence type="ECO:0000256" key="11">
    <source>
        <dbReference type="ARBA" id="ARBA00022842"/>
    </source>
</evidence>
<dbReference type="GO" id="GO:0030388">
    <property type="term" value="P:fructose 1,6-bisphosphate metabolic process"/>
    <property type="evidence" value="ECO:0007669"/>
    <property type="project" value="TreeGrafter"/>
</dbReference>
<keyword evidence="12 14" id="KW-0324">Glycolysis</keyword>
<keyword evidence="8 14" id="KW-0547">Nucleotide-binding</keyword>
<comment type="similarity">
    <text evidence="15">Belongs to the phosphofructokinase type A (PFKA) family. ATP-dependent PFK group I subfamily. Eukaryotic two domain clade "E" sub-subfamily.</text>
</comment>
<feature type="domain" description="Phosphofructokinase" evidence="16">
    <location>
        <begin position="577"/>
        <end position="867"/>
    </location>
</feature>
<dbReference type="PANTHER" id="PTHR13697">
    <property type="entry name" value="PHOSPHOFRUCTOKINASE"/>
    <property type="match status" value="1"/>
</dbReference>
<keyword evidence="19" id="KW-1185">Reference proteome</keyword>
<feature type="binding site" evidence="14">
    <location>
        <position position="464"/>
    </location>
    <ligand>
        <name>substrate</name>
        <note>ligand shared between dimeric partners</note>
    </ligand>
</feature>
<keyword evidence="9 14" id="KW-0418">Kinase</keyword>
<evidence type="ECO:0000256" key="10">
    <source>
        <dbReference type="ARBA" id="ARBA00022840"/>
    </source>
</evidence>
<feature type="binding site" evidence="14">
    <location>
        <position position="835"/>
    </location>
    <ligand>
        <name>beta-D-fructose 2,6-bisphosphate</name>
        <dbReference type="ChEBI" id="CHEBI:58579"/>
        <note>allosteric activator; ligand shared between dimeric partners</note>
    </ligand>
</feature>
<feature type="region of interest" description="C-terminal regulatory PFK domain 2" evidence="14">
    <location>
        <begin position="577"/>
        <end position="936"/>
    </location>
</feature>
<dbReference type="GO" id="GO:0006002">
    <property type="term" value="P:fructose 6-phosphate metabolic process"/>
    <property type="evidence" value="ECO:0007669"/>
    <property type="project" value="EnsemblFungi"/>
</dbReference>
<dbReference type="GO" id="GO:0003729">
    <property type="term" value="F:mRNA binding"/>
    <property type="evidence" value="ECO:0007669"/>
    <property type="project" value="EnsemblFungi"/>
</dbReference>
<dbReference type="SUPFAM" id="SSF53784">
    <property type="entry name" value="Phosphofructokinase"/>
    <property type="match status" value="2"/>
</dbReference>
<reference evidence="19" key="1">
    <citation type="submission" date="2016-02" db="EMBL/GenBank/DDBJ databases">
        <title>Comparative genomics of biotechnologically important yeasts.</title>
        <authorList>
            <consortium name="DOE Joint Genome Institute"/>
            <person name="Riley R."/>
            <person name="Haridas S."/>
            <person name="Wolfe K.H."/>
            <person name="Lopes M.R."/>
            <person name="Hittinger C.T."/>
            <person name="Goker M."/>
            <person name="Salamov A."/>
            <person name="Wisecaver J."/>
            <person name="Long T.M."/>
            <person name="Aerts A.L."/>
            <person name="Barry K."/>
            <person name="Choi C."/>
            <person name="Clum A."/>
            <person name="Coughlan A.Y."/>
            <person name="Deshpande S."/>
            <person name="Douglass A.P."/>
            <person name="Hanson S.J."/>
            <person name="Klenk H.-P."/>
            <person name="Labutti K."/>
            <person name="Lapidus A."/>
            <person name="Lindquist E."/>
            <person name="Lipzen A."/>
            <person name="Meier-Kolthoff J.P."/>
            <person name="Ohm R.A."/>
            <person name="Otillar R.P."/>
            <person name="Pangilinan J."/>
            <person name="Peng Y."/>
            <person name="Rokas A."/>
            <person name="Rosa C.A."/>
            <person name="Scheuner C."/>
            <person name="Sibirny A.A."/>
            <person name="Slot J.C."/>
            <person name="Stielow J.B."/>
            <person name="Sun H."/>
            <person name="Kurtzman C.P."/>
            <person name="Blackwell M."/>
            <person name="Jeffries T.W."/>
            <person name="Grigoriev I.V."/>
        </authorList>
    </citation>
    <scope>NUCLEOTIDE SEQUENCE [LARGE SCALE GENOMIC DNA]</scope>
    <source>
        <strain evidence="19">NRRL Y-17796</strain>
    </source>
</reference>
<comment type="subunit">
    <text evidence="14">Homotetramer.</text>
</comment>
<evidence type="ECO:0000256" key="12">
    <source>
        <dbReference type="ARBA" id="ARBA00023152"/>
    </source>
</evidence>
<feature type="domain" description="Phosphofructokinase N-terminal" evidence="17">
    <location>
        <begin position="8"/>
        <end position="64"/>
    </location>
</feature>
<feature type="binding site" evidence="14">
    <location>
        <begin position="258"/>
        <end position="259"/>
    </location>
    <ligand>
        <name>ATP</name>
        <dbReference type="ChEBI" id="CHEBI:30616"/>
    </ligand>
</feature>
<dbReference type="UniPathway" id="UPA00109">
    <property type="reaction ID" value="UER00182"/>
</dbReference>
<dbReference type="InterPro" id="IPR015912">
    <property type="entry name" value="Phosphofructokinase_CS"/>
</dbReference>
<dbReference type="GO" id="GO:0007035">
    <property type="term" value="P:vacuolar acidification"/>
    <property type="evidence" value="ECO:0007669"/>
    <property type="project" value="EnsemblFungi"/>
</dbReference>
<dbReference type="InterPro" id="IPR029068">
    <property type="entry name" value="Glyas_Bleomycin-R_OHBP_Dase"/>
</dbReference>
<evidence type="ECO:0000259" key="16">
    <source>
        <dbReference type="Pfam" id="PF00365"/>
    </source>
</evidence>
<dbReference type="InterPro" id="IPR009161">
    <property type="entry name" value="6-Pfructokinase_euk"/>
</dbReference>